<organism evidence="5 6">
    <name type="scientific">Chitinophaga japonensis</name>
    <name type="common">Flexibacter japonensis</name>
    <dbReference type="NCBI Taxonomy" id="104662"/>
    <lineage>
        <taxon>Bacteria</taxon>
        <taxon>Pseudomonadati</taxon>
        <taxon>Bacteroidota</taxon>
        <taxon>Chitinophagia</taxon>
        <taxon>Chitinophagales</taxon>
        <taxon>Chitinophagaceae</taxon>
        <taxon>Chitinophaga</taxon>
    </lineage>
</organism>
<evidence type="ECO:0000256" key="3">
    <source>
        <dbReference type="ARBA" id="ARBA00023163"/>
    </source>
</evidence>
<dbReference type="RefSeq" id="WP_211366247.1">
    <property type="nucleotide sequence ID" value="NZ_BAAAFY010000001.1"/>
</dbReference>
<protein>
    <submittedName>
        <fullName evidence="5">ArsR family transcriptional regulator</fullName>
    </submittedName>
</protein>
<dbReference type="EMBL" id="VLLG01000003">
    <property type="protein sequence ID" value="TWI89103.1"/>
    <property type="molecule type" value="Genomic_DNA"/>
</dbReference>
<keyword evidence="2" id="KW-0238">DNA-binding</keyword>
<dbReference type="GO" id="GO:0003677">
    <property type="term" value="F:DNA binding"/>
    <property type="evidence" value="ECO:0007669"/>
    <property type="project" value="UniProtKB-KW"/>
</dbReference>
<keyword evidence="3" id="KW-0804">Transcription</keyword>
<name>A0A562T6W9_CHIJA</name>
<dbReference type="Proteomes" id="UP000316778">
    <property type="component" value="Unassembled WGS sequence"/>
</dbReference>
<dbReference type="AlphaFoldDB" id="A0A562T6W9"/>
<dbReference type="InterPro" id="IPR011991">
    <property type="entry name" value="ArsR-like_HTH"/>
</dbReference>
<keyword evidence="6" id="KW-1185">Reference proteome</keyword>
<evidence type="ECO:0000256" key="1">
    <source>
        <dbReference type="ARBA" id="ARBA00023015"/>
    </source>
</evidence>
<evidence type="ECO:0000313" key="6">
    <source>
        <dbReference type="Proteomes" id="UP000316778"/>
    </source>
</evidence>
<dbReference type="InterPro" id="IPR036388">
    <property type="entry name" value="WH-like_DNA-bd_sf"/>
</dbReference>
<dbReference type="PANTHER" id="PTHR33154:SF33">
    <property type="entry name" value="TRANSCRIPTIONAL REPRESSOR SDPR"/>
    <property type="match status" value="1"/>
</dbReference>
<dbReference type="InterPro" id="IPR036390">
    <property type="entry name" value="WH_DNA-bd_sf"/>
</dbReference>
<proteinExistence type="predicted"/>
<dbReference type="Gene3D" id="1.10.10.10">
    <property type="entry name" value="Winged helix-like DNA-binding domain superfamily/Winged helix DNA-binding domain"/>
    <property type="match status" value="1"/>
</dbReference>
<dbReference type="SMART" id="SM00418">
    <property type="entry name" value="HTH_ARSR"/>
    <property type="match status" value="1"/>
</dbReference>
<dbReference type="PROSITE" id="PS50987">
    <property type="entry name" value="HTH_ARSR_2"/>
    <property type="match status" value="1"/>
</dbReference>
<dbReference type="CDD" id="cd00090">
    <property type="entry name" value="HTH_ARSR"/>
    <property type="match status" value="1"/>
</dbReference>
<reference evidence="5 6" key="1">
    <citation type="journal article" date="2013" name="Stand. Genomic Sci.">
        <title>Genomic Encyclopedia of Type Strains, Phase I: The one thousand microbial genomes (KMG-I) project.</title>
        <authorList>
            <person name="Kyrpides N.C."/>
            <person name="Woyke T."/>
            <person name="Eisen J.A."/>
            <person name="Garrity G."/>
            <person name="Lilburn T.G."/>
            <person name="Beck B.J."/>
            <person name="Whitman W.B."/>
            <person name="Hugenholtz P."/>
            <person name="Klenk H.P."/>
        </authorList>
    </citation>
    <scope>NUCLEOTIDE SEQUENCE [LARGE SCALE GENOMIC DNA]</scope>
    <source>
        <strain evidence="5 6">DSM 13484</strain>
    </source>
</reference>
<dbReference type="InterPro" id="IPR001845">
    <property type="entry name" value="HTH_ArsR_DNA-bd_dom"/>
</dbReference>
<keyword evidence="1" id="KW-0805">Transcription regulation</keyword>
<sequence length="92" mass="10687">MMDAKKAERISKALADPNRLLILKELRKNQDCLYCSDVYEFVDLTQPSISHHLKQLSDAELVIPVKEGRYVKYKLNAKMIDQYVEFLQGLKS</sequence>
<dbReference type="PANTHER" id="PTHR33154">
    <property type="entry name" value="TRANSCRIPTIONAL REGULATOR, ARSR FAMILY"/>
    <property type="match status" value="1"/>
</dbReference>
<dbReference type="PRINTS" id="PR00778">
    <property type="entry name" value="HTHARSR"/>
</dbReference>
<evidence type="ECO:0000313" key="5">
    <source>
        <dbReference type="EMBL" id="TWI89103.1"/>
    </source>
</evidence>
<dbReference type="GO" id="GO:0003700">
    <property type="term" value="F:DNA-binding transcription factor activity"/>
    <property type="evidence" value="ECO:0007669"/>
    <property type="project" value="InterPro"/>
</dbReference>
<dbReference type="Pfam" id="PF01022">
    <property type="entry name" value="HTH_5"/>
    <property type="match status" value="1"/>
</dbReference>
<dbReference type="SUPFAM" id="SSF46785">
    <property type="entry name" value="Winged helix' DNA-binding domain"/>
    <property type="match status" value="1"/>
</dbReference>
<gene>
    <name evidence="5" type="ORF">LX66_3196</name>
</gene>
<dbReference type="InterPro" id="IPR051081">
    <property type="entry name" value="HTH_MetalResp_TranReg"/>
</dbReference>
<accession>A0A562T6W9</accession>
<feature type="domain" description="HTH arsR-type" evidence="4">
    <location>
        <begin position="1"/>
        <end position="92"/>
    </location>
</feature>
<evidence type="ECO:0000256" key="2">
    <source>
        <dbReference type="ARBA" id="ARBA00023125"/>
    </source>
</evidence>
<comment type="caution">
    <text evidence="5">The sequence shown here is derived from an EMBL/GenBank/DDBJ whole genome shotgun (WGS) entry which is preliminary data.</text>
</comment>
<dbReference type="NCBIfam" id="NF033788">
    <property type="entry name" value="HTH_metalloreg"/>
    <property type="match status" value="1"/>
</dbReference>
<evidence type="ECO:0000259" key="4">
    <source>
        <dbReference type="PROSITE" id="PS50987"/>
    </source>
</evidence>